<evidence type="ECO:0000313" key="2">
    <source>
        <dbReference type="EMBL" id="OGZ18306.1"/>
    </source>
</evidence>
<protein>
    <recommendedName>
        <fullName evidence="1">Transcription factor zinc-finger domain-containing protein</fullName>
    </recommendedName>
</protein>
<feature type="domain" description="Transcription factor zinc-finger" evidence="1">
    <location>
        <begin position="70"/>
        <end position="110"/>
    </location>
</feature>
<dbReference type="EMBL" id="MHLW01000005">
    <property type="protein sequence ID" value="OGZ18306.1"/>
    <property type="molecule type" value="Genomic_DNA"/>
</dbReference>
<evidence type="ECO:0000259" key="1">
    <source>
        <dbReference type="Pfam" id="PF13453"/>
    </source>
</evidence>
<dbReference type="Proteomes" id="UP000178893">
    <property type="component" value="Unassembled WGS sequence"/>
</dbReference>
<sequence>MNCPICKKINLLNSILHNVEIDYCPKCLGTWFDEDELRLAKDQKDEDLKWLDVDLWKNDNDFKISYGIRICPKCRVPLYEVYYGDSKIIVDVCNLCHGIWLDRAEFKKIIGWLKEKANYEVLNNYSKNLFGEFGEVFAGPETLREEIIDFLAVLKLLNYKFVVRYPVISRLISFIR</sequence>
<evidence type="ECO:0000313" key="3">
    <source>
        <dbReference type="Proteomes" id="UP000178893"/>
    </source>
</evidence>
<reference evidence="2 3" key="1">
    <citation type="journal article" date="2016" name="Nat. Commun.">
        <title>Thousands of microbial genomes shed light on interconnected biogeochemical processes in an aquifer system.</title>
        <authorList>
            <person name="Anantharaman K."/>
            <person name="Brown C.T."/>
            <person name="Hug L.A."/>
            <person name="Sharon I."/>
            <person name="Castelle C.J."/>
            <person name="Probst A.J."/>
            <person name="Thomas B.C."/>
            <person name="Singh A."/>
            <person name="Wilkins M.J."/>
            <person name="Karaoz U."/>
            <person name="Brodie E.L."/>
            <person name="Williams K.H."/>
            <person name="Hubbard S.S."/>
            <person name="Banfield J.F."/>
        </authorList>
    </citation>
    <scope>NUCLEOTIDE SEQUENCE [LARGE SCALE GENOMIC DNA]</scope>
</reference>
<comment type="caution">
    <text evidence="2">The sequence shown here is derived from an EMBL/GenBank/DDBJ whole genome shotgun (WGS) entry which is preliminary data.</text>
</comment>
<gene>
    <name evidence="2" type="ORF">A2V72_00880</name>
</gene>
<accession>A0A1G2DXK1</accession>
<name>A0A1G2DXK1_9BACT</name>
<feature type="domain" description="Transcription factor zinc-finger" evidence="1">
    <location>
        <begin position="2"/>
        <end position="38"/>
    </location>
</feature>
<dbReference type="Pfam" id="PF13453">
    <property type="entry name" value="Zn_ribbon_TFIIB"/>
    <property type="match status" value="2"/>
</dbReference>
<dbReference type="AlphaFoldDB" id="A0A1G2DXK1"/>
<dbReference type="InterPro" id="IPR027392">
    <property type="entry name" value="TF_Znf"/>
</dbReference>
<organism evidence="2 3">
    <name type="scientific">Candidatus Nealsonbacteria bacterium RBG_13_37_56</name>
    <dbReference type="NCBI Taxonomy" id="1801661"/>
    <lineage>
        <taxon>Bacteria</taxon>
        <taxon>Candidatus Nealsoniibacteriota</taxon>
    </lineage>
</organism>
<proteinExistence type="predicted"/>